<dbReference type="RefSeq" id="WP_134060218.1">
    <property type="nucleotide sequence ID" value="NZ_AP022586.1"/>
</dbReference>
<evidence type="ECO:0000313" key="3">
    <source>
        <dbReference type="EMBL" id="BBY15211.1"/>
    </source>
</evidence>
<sequence length="435" mass="47585">MGKSNREKRMAKQRRRRRSAAQHEHRRSNSEPNPSDSERGRAQILENLIIALSAAAVGSAPWRVAELLEQHRGFERELDIAADLVVQEAIDAAWQNGWSPTDLHEVARRRVNAAAVRYLDEAIVLESQRYSAPTLHPRWRAELAAITTRTAPTAPQMWRWAARNSVDERAVVTVVLEVLHLLVTIPPLQRVLPLPGEHRHVSGAGTEVDEKMLARVRALLAKAEATEYPDEAEALSSKAQALMVRHSLKEAVADHGKGRASVAAARRIWVDNPYVAAKVALVQAVAQANRCRAVWIKNLGCVVAVGSETDLDMFDLLTTSLLVQANRAILVAGRLHGVRGQTRTKSFRLAFLVAYAARIGERLAAASSSATAEMQRDERLLPVLAARTRAADEAFARLFPTAVGTPLVAYDPVGTDAGRAAADTAVLYVRDAIAS</sequence>
<organism evidence="3 4">
    <name type="scientific">Mycolicibacterium litorale</name>
    <dbReference type="NCBI Taxonomy" id="758802"/>
    <lineage>
        <taxon>Bacteria</taxon>
        <taxon>Bacillati</taxon>
        <taxon>Actinomycetota</taxon>
        <taxon>Actinomycetes</taxon>
        <taxon>Mycobacteriales</taxon>
        <taxon>Mycobacteriaceae</taxon>
        <taxon>Mycolicibacterium</taxon>
    </lineage>
</organism>
<dbReference type="AlphaFoldDB" id="A0AAD1MTL1"/>
<name>A0AAD1MTL1_9MYCO</name>
<evidence type="ECO:0000313" key="4">
    <source>
        <dbReference type="Proteomes" id="UP000466607"/>
    </source>
</evidence>
<gene>
    <name evidence="3" type="ORF">MLIT_08030</name>
</gene>
<dbReference type="EMBL" id="AP022586">
    <property type="protein sequence ID" value="BBY15211.1"/>
    <property type="molecule type" value="Genomic_DNA"/>
</dbReference>
<dbReference type="Proteomes" id="UP000466607">
    <property type="component" value="Chromosome"/>
</dbReference>
<dbReference type="Pfam" id="PF10979">
    <property type="entry name" value="DUF2786"/>
    <property type="match status" value="1"/>
</dbReference>
<feature type="compositionally biased region" description="Basic and acidic residues" evidence="1">
    <location>
        <begin position="1"/>
        <end position="10"/>
    </location>
</feature>
<protein>
    <recommendedName>
        <fullName evidence="2">DUF2786 domain-containing protein</fullName>
    </recommendedName>
</protein>
<dbReference type="InterPro" id="IPR024498">
    <property type="entry name" value="DUF2786"/>
</dbReference>
<evidence type="ECO:0000259" key="2">
    <source>
        <dbReference type="Pfam" id="PF10979"/>
    </source>
</evidence>
<keyword evidence="4" id="KW-1185">Reference proteome</keyword>
<feature type="compositionally biased region" description="Basic residues" evidence="1">
    <location>
        <begin position="11"/>
        <end position="20"/>
    </location>
</feature>
<evidence type="ECO:0000256" key="1">
    <source>
        <dbReference type="SAM" id="MobiDB-lite"/>
    </source>
</evidence>
<accession>A0AAD1MTL1</accession>
<feature type="region of interest" description="Disordered" evidence="1">
    <location>
        <begin position="1"/>
        <end position="39"/>
    </location>
</feature>
<reference evidence="3 4" key="1">
    <citation type="journal article" date="2019" name="Emerg. Microbes Infect.">
        <title>Comprehensive subspecies identification of 175 nontuberculous mycobacteria species based on 7547 genomic profiles.</title>
        <authorList>
            <person name="Matsumoto Y."/>
            <person name="Kinjo T."/>
            <person name="Motooka D."/>
            <person name="Nabeya D."/>
            <person name="Jung N."/>
            <person name="Uechi K."/>
            <person name="Horii T."/>
            <person name="Iida T."/>
            <person name="Fujita J."/>
            <person name="Nakamura S."/>
        </authorList>
    </citation>
    <scope>NUCLEOTIDE SEQUENCE [LARGE SCALE GENOMIC DNA]</scope>
    <source>
        <strain evidence="3 4">JCM 17423</strain>
    </source>
</reference>
<proteinExistence type="predicted"/>
<feature type="domain" description="DUF2786" evidence="2">
    <location>
        <begin position="211"/>
        <end position="248"/>
    </location>
</feature>